<feature type="signal peptide" evidence="1">
    <location>
        <begin position="1"/>
        <end position="23"/>
    </location>
</feature>
<organism evidence="3 4">
    <name type="scientific">Acrocarpospora corrugata</name>
    <dbReference type="NCBI Taxonomy" id="35763"/>
    <lineage>
        <taxon>Bacteria</taxon>
        <taxon>Bacillati</taxon>
        <taxon>Actinomycetota</taxon>
        <taxon>Actinomycetes</taxon>
        <taxon>Streptosporangiales</taxon>
        <taxon>Streptosporangiaceae</taxon>
        <taxon>Acrocarpospora</taxon>
    </lineage>
</organism>
<reference evidence="3 4" key="1">
    <citation type="submission" date="2019-10" db="EMBL/GenBank/DDBJ databases">
        <title>Whole genome shotgun sequence of Acrocarpospora corrugata NBRC 13972.</title>
        <authorList>
            <person name="Ichikawa N."/>
            <person name="Kimura A."/>
            <person name="Kitahashi Y."/>
            <person name="Komaki H."/>
            <person name="Oguchi A."/>
        </authorList>
    </citation>
    <scope>NUCLEOTIDE SEQUENCE [LARGE SCALE GENOMIC DNA]</scope>
    <source>
        <strain evidence="3 4">NBRC 13972</strain>
    </source>
</reference>
<keyword evidence="1" id="KW-0732">Signal</keyword>
<evidence type="ECO:0000313" key="3">
    <source>
        <dbReference type="EMBL" id="GES02925.1"/>
    </source>
</evidence>
<feature type="domain" description="Novel STAND NTPase 1" evidence="2">
    <location>
        <begin position="196"/>
        <end position="228"/>
    </location>
</feature>
<sequence>MLLAVLSAGALGPLLLPSATAAAAMVGALAAVGGNVLTDVVKAAINRLEPADSQDPQTVVEQRIQAVLEAGGEQADLLRAEIAEVMRKHDLVGAAIEQAVVSGDRLLQQQLATGLIGLAEQFAEFGFVTAEVALQLRLIRERMDQANADLQVSVGPQYRQATDIRLLADQVAVIERRTRDPGDRGRSRPAVWQLCPYKGLVAFHEDDAPVFYGRETTVAELVATLAQRLAGPGWWW</sequence>
<comment type="caution">
    <text evidence="3">The sequence shown here is derived from an EMBL/GenBank/DDBJ whole genome shotgun (WGS) entry which is preliminary data.</text>
</comment>
<name>A0A5M3W1M1_9ACTN</name>
<gene>
    <name evidence="3" type="ORF">Acor_49910</name>
</gene>
<dbReference type="Proteomes" id="UP000334990">
    <property type="component" value="Unassembled WGS sequence"/>
</dbReference>
<keyword evidence="4" id="KW-1185">Reference proteome</keyword>
<feature type="chain" id="PRO_5024281145" description="Novel STAND NTPase 1 domain-containing protein" evidence="1">
    <location>
        <begin position="24"/>
        <end position="236"/>
    </location>
</feature>
<protein>
    <recommendedName>
        <fullName evidence="2">Novel STAND NTPase 1 domain-containing protein</fullName>
    </recommendedName>
</protein>
<evidence type="ECO:0000259" key="2">
    <source>
        <dbReference type="Pfam" id="PF20703"/>
    </source>
</evidence>
<dbReference type="Pfam" id="PF20703">
    <property type="entry name" value="nSTAND1"/>
    <property type="match status" value="1"/>
</dbReference>
<dbReference type="OrthoDB" id="414967at2"/>
<accession>A0A5M3W1M1</accession>
<dbReference type="RefSeq" id="WP_155339131.1">
    <property type="nucleotide sequence ID" value="NZ_BAAABN010000090.1"/>
</dbReference>
<dbReference type="EMBL" id="BLAD01000063">
    <property type="protein sequence ID" value="GES02925.1"/>
    <property type="molecule type" value="Genomic_DNA"/>
</dbReference>
<dbReference type="InterPro" id="IPR049052">
    <property type="entry name" value="nSTAND1"/>
</dbReference>
<dbReference type="AlphaFoldDB" id="A0A5M3W1M1"/>
<evidence type="ECO:0000256" key="1">
    <source>
        <dbReference type="SAM" id="SignalP"/>
    </source>
</evidence>
<evidence type="ECO:0000313" key="4">
    <source>
        <dbReference type="Proteomes" id="UP000334990"/>
    </source>
</evidence>
<proteinExistence type="predicted"/>